<dbReference type="SUPFAM" id="SSF117281">
    <property type="entry name" value="Kelch motif"/>
    <property type="match status" value="1"/>
</dbReference>
<organism evidence="4 5">
    <name type="scientific">Theileria equi strain WA</name>
    <dbReference type="NCBI Taxonomy" id="1537102"/>
    <lineage>
        <taxon>Eukaryota</taxon>
        <taxon>Sar</taxon>
        <taxon>Alveolata</taxon>
        <taxon>Apicomplexa</taxon>
        <taxon>Aconoidasida</taxon>
        <taxon>Piroplasmida</taxon>
        <taxon>Theileriidae</taxon>
        <taxon>Theileria</taxon>
    </lineage>
</organism>
<feature type="compositionally biased region" description="Polar residues" evidence="3">
    <location>
        <begin position="1201"/>
        <end position="1214"/>
    </location>
</feature>
<dbReference type="eggNOG" id="KOG1845">
    <property type="taxonomic scope" value="Eukaryota"/>
</dbReference>
<evidence type="ECO:0000313" key="4">
    <source>
        <dbReference type="EMBL" id="AFZ78999.1"/>
    </source>
</evidence>
<feature type="region of interest" description="Disordered" evidence="3">
    <location>
        <begin position="824"/>
        <end position="851"/>
    </location>
</feature>
<evidence type="ECO:0000256" key="1">
    <source>
        <dbReference type="ARBA" id="ARBA00022441"/>
    </source>
</evidence>
<dbReference type="GeneID" id="15805996"/>
<dbReference type="eggNOG" id="KOG4693">
    <property type="taxonomic scope" value="Eukaryota"/>
</dbReference>
<evidence type="ECO:0000256" key="2">
    <source>
        <dbReference type="ARBA" id="ARBA00022737"/>
    </source>
</evidence>
<proteinExistence type="predicted"/>
<feature type="compositionally biased region" description="Polar residues" evidence="3">
    <location>
        <begin position="1171"/>
        <end position="1194"/>
    </location>
</feature>
<name>L0AVT3_THEEQ</name>
<dbReference type="Proteomes" id="UP000031512">
    <property type="component" value="Chromosome 1"/>
</dbReference>
<evidence type="ECO:0000313" key="5">
    <source>
        <dbReference type="Proteomes" id="UP000031512"/>
    </source>
</evidence>
<protein>
    <submittedName>
        <fullName evidence="4">Uncharacterized protein</fullName>
    </submittedName>
</protein>
<dbReference type="AlphaFoldDB" id="L0AVT3"/>
<dbReference type="Pfam" id="PF24681">
    <property type="entry name" value="Kelch_KLHDC2_KLHL20_DRC7"/>
    <property type="match status" value="1"/>
</dbReference>
<dbReference type="VEuPathDB" id="PiroplasmaDB:BEWA_018440"/>
<dbReference type="KEGG" id="beq:BEWA_018440"/>
<dbReference type="Pfam" id="PF13589">
    <property type="entry name" value="HATPase_c_3"/>
    <property type="match status" value="1"/>
</dbReference>
<dbReference type="OrthoDB" id="10251809at2759"/>
<sequence>MMEKQVQGAASEAESSNLRVSSRPTLFNLLEVLASDSMTTPSQRQCIRDIVTEFLANKFEHSKVYSYIGAVVGHDRLHSVIKQLESDTDRAPLPDQNGLMRIESAFNLTKSYRGTSVRDPKPVQAPVTNGMGTAGYSSGAKDDILLSIRRNLSVKRPVEPANRVKTNLSSIRTASAGVLLQKACWLPIRRTLSAGPLYGHSLICIGSRAYLLGGSNGRSQGLNLARAHVVNLVDFSSKQIMFSGDIPSHREGNTCNVAIIQQTHAIIIFGGFNGERFFNDIYILDLEKRKWIRKHTTGRAPPPRDEHSALVYPARCESAQKSNTGATYLFVFGGKTGLRNQFQCLNDMWAYDILNSSWAQVECSDSSKPSPRFGVCALWADDDTICVFGGETSSANGFVDRNERCLLDDLWMFRLNGPLSGTWTNDQYEGNIGPRSHYSSIFIAQRCKEFHTGVPKTIERLMLLTGGLTYAPGNKRTVVASDKLYFYFFSQRRWYSLKPNYPRNYVGEPFEPRQLHVACFFEKRNILFPGTKPSVPCIFFHGGFHKKQILSDAWVLSLTGEDLFFKNSVLSPVDTVQSKGTDIRDIRVYPPWFYRESHSPGLLWALCSAQRWAFGAIAHLVSNALKESVSSSRIHIRWEVSPQGDEGMLSIQDDGTGLDYTAMNKLLKLFGQSKTGERNPSYEYGCGFKMAFARIASSCAVMSRAHDSIGIGMLSLELMGQCESREMAAPMCMWKLPSKELINRDGACMVDQRHHQRLLMSYSPFNSAALLAEQINVLGVSPGTRILFWQIRDDLDNLFLSKEDGTILLNSSSVNDVSTMVDSDGKLQENSMNSEDDGDASENVKAESADSEVPDVPRAKFAWEVLFPLWTESKYSPDYCLPTYLYWLHLYSSCSLAVQDCELSPYIYNNVSENEPEEPTISQAYSCARNGCDYCGVSPIGRSLSGGRNLLSFLRKRLFKSVEIPFLFHPSDHSNGCFALVGFLNDNSNAIQEAPSDDSERVCEAGILLYFKGRLIRRLEGHFPAPSVEIDGAKSEPNGSLFKGELYRFALTAIISVPDWLIPAVNKQEFVHENNRVFFEFKTKLLKLLNEYCRVCLNDEERMEWQTNRIQELMNYDQTVNSNRSKRPLDRDSDEEQHPNWGHESPPINPQPDANTQSDEPVENKDASADQDVSTSNLEEISGASINNRDTSPDLSIDQGPEQSLHTNMGTSYVPTEAPQPLDTLADVSVEYKEESITNDENVYVDKEPM</sequence>
<feature type="region of interest" description="Disordered" evidence="3">
    <location>
        <begin position="1116"/>
        <end position="1220"/>
    </location>
</feature>
<dbReference type="Gene3D" id="3.30.565.10">
    <property type="entry name" value="Histidine kinase-like ATPase, C-terminal domain"/>
    <property type="match status" value="1"/>
</dbReference>
<accession>L0AVT3</accession>
<dbReference type="SUPFAM" id="SSF55874">
    <property type="entry name" value="ATPase domain of HSP90 chaperone/DNA topoisomerase II/histidine kinase"/>
    <property type="match status" value="1"/>
</dbReference>
<dbReference type="EMBL" id="CP001669">
    <property type="protein sequence ID" value="AFZ78999.1"/>
    <property type="molecule type" value="Genomic_DNA"/>
</dbReference>
<dbReference type="PANTHER" id="PTHR46093:SF18">
    <property type="entry name" value="FIBRONECTIN TYPE-III DOMAIN-CONTAINING PROTEIN"/>
    <property type="match status" value="1"/>
</dbReference>
<reference evidence="4 5" key="1">
    <citation type="journal article" date="2012" name="BMC Genomics">
        <title>Comparative genomic analysis and phylogenetic position of Theileria equi.</title>
        <authorList>
            <person name="Kappmeyer L.S."/>
            <person name="Thiagarajan M."/>
            <person name="Herndon D.R."/>
            <person name="Ramsay J.D."/>
            <person name="Caler E."/>
            <person name="Djikeng A."/>
            <person name="Gillespie J.J."/>
            <person name="Lau A.O."/>
            <person name="Roalson E.H."/>
            <person name="Silva J.C."/>
            <person name="Silva M.G."/>
            <person name="Suarez C.E."/>
            <person name="Ueti M.W."/>
            <person name="Nene V.M."/>
            <person name="Mealey R.H."/>
            <person name="Knowles D.P."/>
            <person name="Brayton K.A."/>
        </authorList>
    </citation>
    <scope>NUCLEOTIDE SEQUENCE [LARGE SCALE GENOMIC DNA]</scope>
    <source>
        <strain evidence="4 5">WA</strain>
    </source>
</reference>
<keyword evidence="1" id="KW-0880">Kelch repeat</keyword>
<feature type="region of interest" description="Disordered" evidence="3">
    <location>
        <begin position="113"/>
        <end position="132"/>
    </location>
</feature>
<keyword evidence="2" id="KW-0677">Repeat</keyword>
<keyword evidence="5" id="KW-1185">Reference proteome</keyword>
<dbReference type="STRING" id="1537102.L0AVT3"/>
<dbReference type="PANTHER" id="PTHR46093">
    <property type="entry name" value="ACYL-COA-BINDING DOMAIN-CONTAINING PROTEIN 5"/>
    <property type="match status" value="1"/>
</dbReference>
<dbReference type="InterPro" id="IPR015915">
    <property type="entry name" value="Kelch-typ_b-propeller"/>
</dbReference>
<dbReference type="RefSeq" id="XP_004828665.1">
    <property type="nucleotide sequence ID" value="XM_004828608.1"/>
</dbReference>
<dbReference type="InterPro" id="IPR036890">
    <property type="entry name" value="HATPase_C_sf"/>
</dbReference>
<evidence type="ECO:0000256" key="3">
    <source>
        <dbReference type="SAM" id="MobiDB-lite"/>
    </source>
</evidence>
<dbReference type="Gene3D" id="2.120.10.80">
    <property type="entry name" value="Kelch-type beta propeller"/>
    <property type="match status" value="2"/>
</dbReference>
<gene>
    <name evidence="4" type="ORF">BEWA_018440</name>
</gene>